<dbReference type="PANTHER" id="PTHR37423">
    <property type="entry name" value="SOLUBLE LYTIC MUREIN TRANSGLYCOSYLASE-RELATED"/>
    <property type="match status" value="1"/>
</dbReference>
<dbReference type="SMART" id="SM00257">
    <property type="entry name" value="LysM"/>
    <property type="match status" value="1"/>
</dbReference>
<sequence length="381" mass="43651">MKFPWTIVAVLAVNSLTATPKSDPFSERSADFNARWSSEIEDKVKERIDRLTIPFEARYDLEVRNRIKDYVTDGYRDTERMLGRTTAFFPIFEHYLSLHGLPRELRYLPVVETELQTAASSHAGAAGLWQFIRPTARLYDLEVSHQVDERYDVYRSTEAAVLMLSRLHSHYKDWSLVLAAYNCGPVRVNAAIKQAGSRDFYTVANFLPEETRHYVPRFIAAAYITNYYSHHGLKPDSRGVFNQSISGIKLYERFTFGEIAHASGVAVSDIRKLNPAYRGSIIPKREDGHYLLLPAAGIKNLKPLIAARSGQYAPDYQLLYPNTFHMDYKVRPGETIGDVAKRFNITEAQIRQWNQLRETEVFVHQELSLYVTNDGSGYIKP</sequence>
<dbReference type="InterPro" id="IPR018392">
    <property type="entry name" value="LysM"/>
</dbReference>
<dbReference type="InterPro" id="IPR036779">
    <property type="entry name" value="LysM_dom_sf"/>
</dbReference>
<dbReference type="SUPFAM" id="SSF54106">
    <property type="entry name" value="LysM domain"/>
    <property type="match status" value="1"/>
</dbReference>
<dbReference type="Pfam" id="PF01464">
    <property type="entry name" value="SLT"/>
    <property type="match status" value="1"/>
</dbReference>
<dbReference type="STRING" id="1524460.IX84_09675"/>
<dbReference type="AlphaFoldDB" id="A0A098S8I7"/>
<dbReference type="CDD" id="cd00118">
    <property type="entry name" value="LysM"/>
    <property type="match status" value="1"/>
</dbReference>
<protein>
    <recommendedName>
        <fullName evidence="2">LysM domain-containing protein</fullName>
    </recommendedName>
</protein>
<dbReference type="CDD" id="cd16894">
    <property type="entry name" value="MltD-like"/>
    <property type="match status" value="1"/>
</dbReference>
<dbReference type="InterPro" id="IPR008258">
    <property type="entry name" value="Transglycosylase_SLT_dom_1"/>
</dbReference>
<dbReference type="Gene3D" id="3.10.350.10">
    <property type="entry name" value="LysM domain"/>
    <property type="match status" value="1"/>
</dbReference>
<dbReference type="Gene3D" id="1.10.530.10">
    <property type="match status" value="1"/>
</dbReference>
<dbReference type="SUPFAM" id="SSF53955">
    <property type="entry name" value="Lysozyme-like"/>
    <property type="match status" value="1"/>
</dbReference>
<evidence type="ECO:0000259" key="2">
    <source>
        <dbReference type="PROSITE" id="PS51782"/>
    </source>
</evidence>
<name>A0A098S8I7_9BACT</name>
<evidence type="ECO:0000313" key="3">
    <source>
        <dbReference type="EMBL" id="KGE88435.1"/>
    </source>
</evidence>
<dbReference type="RefSeq" id="WP_044219152.1">
    <property type="nucleotide sequence ID" value="NZ_JBKAGJ010000028.1"/>
</dbReference>
<evidence type="ECO:0000256" key="1">
    <source>
        <dbReference type="ARBA" id="ARBA00007734"/>
    </source>
</evidence>
<dbReference type="InterPro" id="IPR023346">
    <property type="entry name" value="Lysozyme-like_dom_sf"/>
</dbReference>
<comment type="similarity">
    <text evidence="1">Belongs to the transglycosylase Slt family.</text>
</comment>
<dbReference type="Proteomes" id="UP000029736">
    <property type="component" value="Unassembled WGS sequence"/>
</dbReference>
<comment type="caution">
    <text evidence="3">The sequence shown here is derived from an EMBL/GenBank/DDBJ whole genome shotgun (WGS) entry which is preliminary data.</text>
</comment>
<keyword evidence="4" id="KW-1185">Reference proteome</keyword>
<feature type="domain" description="LysM" evidence="2">
    <location>
        <begin position="326"/>
        <end position="369"/>
    </location>
</feature>
<evidence type="ECO:0000313" key="4">
    <source>
        <dbReference type="Proteomes" id="UP000029736"/>
    </source>
</evidence>
<dbReference type="OrthoDB" id="9815002at2"/>
<dbReference type="EMBL" id="JPOS01000019">
    <property type="protein sequence ID" value="KGE88435.1"/>
    <property type="molecule type" value="Genomic_DNA"/>
</dbReference>
<dbReference type="PANTHER" id="PTHR37423:SF2">
    <property type="entry name" value="MEMBRANE-BOUND LYTIC MUREIN TRANSGLYCOSYLASE C"/>
    <property type="match status" value="1"/>
</dbReference>
<organism evidence="3 4">
    <name type="scientific">Phaeodactylibacter xiamenensis</name>
    <dbReference type="NCBI Taxonomy" id="1524460"/>
    <lineage>
        <taxon>Bacteria</taxon>
        <taxon>Pseudomonadati</taxon>
        <taxon>Bacteroidota</taxon>
        <taxon>Saprospiria</taxon>
        <taxon>Saprospirales</taxon>
        <taxon>Haliscomenobacteraceae</taxon>
        <taxon>Phaeodactylibacter</taxon>
    </lineage>
</organism>
<dbReference type="PROSITE" id="PS51782">
    <property type="entry name" value="LYSM"/>
    <property type="match status" value="1"/>
</dbReference>
<proteinExistence type="inferred from homology"/>
<dbReference type="Pfam" id="PF01476">
    <property type="entry name" value="LysM"/>
    <property type="match status" value="1"/>
</dbReference>
<reference evidence="3 4" key="1">
    <citation type="journal article" date="2014" name="Int. J. Syst. Evol. Microbiol.">
        <title>Phaeodactylibacter xiamenensis gen. nov., sp. nov., a member of the family Saprospiraceae isolated from the marine alga Phaeodactylum tricornutum.</title>
        <authorList>
            <person name="Chen Z.Jr."/>
            <person name="Lei X."/>
            <person name="Lai Q."/>
            <person name="Li Y."/>
            <person name="Zhang B."/>
            <person name="Zhang J."/>
            <person name="Zhang H."/>
            <person name="Yang L."/>
            <person name="Zheng W."/>
            <person name="Tian Y."/>
            <person name="Yu Z."/>
            <person name="Xu H.Jr."/>
            <person name="Zheng T."/>
        </authorList>
    </citation>
    <scope>NUCLEOTIDE SEQUENCE [LARGE SCALE GENOMIC DNA]</scope>
    <source>
        <strain evidence="3 4">KD52</strain>
    </source>
</reference>
<accession>A0A098S8I7</accession>
<gene>
    <name evidence="3" type="ORF">IX84_09675</name>
</gene>